<dbReference type="Gramene" id="mRNA:HanXRQr2_Chr03g0101281">
    <property type="protein sequence ID" value="CDS:HanXRQr2_Chr03g0101281.1"/>
    <property type="gene ID" value="HanXRQr2_Chr03g0101281"/>
</dbReference>
<reference evidence="1" key="2">
    <citation type="submission" date="2020-06" db="EMBL/GenBank/DDBJ databases">
        <title>Helianthus annuus Genome sequencing and assembly Release 2.</title>
        <authorList>
            <person name="Gouzy J."/>
            <person name="Langlade N."/>
            <person name="Munos S."/>
        </authorList>
    </citation>
    <scope>NUCLEOTIDE SEQUENCE</scope>
    <source>
        <tissue evidence="1">Leaves</tissue>
    </source>
</reference>
<sequence>MMVRLWMVAVLKRKRGGVCRWLFPLHNIVKRTQRKDRFRCHRRGRLLELSCRL</sequence>
<dbReference type="AlphaFoldDB" id="A0A9K3NVI6"/>
<gene>
    <name evidence="1" type="ORF">HanXRQr2_Chr03g0101281</name>
</gene>
<name>A0A9K3NVI6_HELAN</name>
<protein>
    <submittedName>
        <fullName evidence="1">Uncharacterized protein</fullName>
    </submittedName>
</protein>
<evidence type="ECO:0000313" key="2">
    <source>
        <dbReference type="Proteomes" id="UP000215914"/>
    </source>
</evidence>
<keyword evidence="2" id="KW-1185">Reference proteome</keyword>
<accession>A0A9K3NVI6</accession>
<evidence type="ECO:0000313" key="1">
    <source>
        <dbReference type="EMBL" id="KAF5813650.1"/>
    </source>
</evidence>
<comment type="caution">
    <text evidence="1">The sequence shown here is derived from an EMBL/GenBank/DDBJ whole genome shotgun (WGS) entry which is preliminary data.</text>
</comment>
<dbReference type="Proteomes" id="UP000215914">
    <property type="component" value="Unassembled WGS sequence"/>
</dbReference>
<dbReference type="EMBL" id="MNCJ02000318">
    <property type="protein sequence ID" value="KAF5813650.1"/>
    <property type="molecule type" value="Genomic_DNA"/>
</dbReference>
<reference evidence="1" key="1">
    <citation type="journal article" date="2017" name="Nature">
        <title>The sunflower genome provides insights into oil metabolism, flowering and Asterid evolution.</title>
        <authorList>
            <person name="Badouin H."/>
            <person name="Gouzy J."/>
            <person name="Grassa C.J."/>
            <person name="Murat F."/>
            <person name="Staton S.E."/>
            <person name="Cottret L."/>
            <person name="Lelandais-Briere C."/>
            <person name="Owens G.L."/>
            <person name="Carrere S."/>
            <person name="Mayjonade B."/>
            <person name="Legrand L."/>
            <person name="Gill N."/>
            <person name="Kane N.C."/>
            <person name="Bowers J.E."/>
            <person name="Hubner S."/>
            <person name="Bellec A."/>
            <person name="Berard A."/>
            <person name="Berges H."/>
            <person name="Blanchet N."/>
            <person name="Boniface M.C."/>
            <person name="Brunel D."/>
            <person name="Catrice O."/>
            <person name="Chaidir N."/>
            <person name="Claudel C."/>
            <person name="Donnadieu C."/>
            <person name="Faraut T."/>
            <person name="Fievet G."/>
            <person name="Helmstetter N."/>
            <person name="King M."/>
            <person name="Knapp S.J."/>
            <person name="Lai Z."/>
            <person name="Le Paslier M.C."/>
            <person name="Lippi Y."/>
            <person name="Lorenzon L."/>
            <person name="Mandel J.R."/>
            <person name="Marage G."/>
            <person name="Marchand G."/>
            <person name="Marquand E."/>
            <person name="Bret-Mestries E."/>
            <person name="Morien E."/>
            <person name="Nambeesan S."/>
            <person name="Nguyen T."/>
            <person name="Pegot-Espagnet P."/>
            <person name="Pouilly N."/>
            <person name="Raftis F."/>
            <person name="Sallet E."/>
            <person name="Schiex T."/>
            <person name="Thomas J."/>
            <person name="Vandecasteele C."/>
            <person name="Vares D."/>
            <person name="Vear F."/>
            <person name="Vautrin S."/>
            <person name="Crespi M."/>
            <person name="Mangin B."/>
            <person name="Burke J.M."/>
            <person name="Salse J."/>
            <person name="Munos S."/>
            <person name="Vincourt P."/>
            <person name="Rieseberg L.H."/>
            <person name="Langlade N.B."/>
        </authorList>
    </citation>
    <scope>NUCLEOTIDE SEQUENCE</scope>
    <source>
        <tissue evidence="1">Leaves</tissue>
    </source>
</reference>
<organism evidence="1 2">
    <name type="scientific">Helianthus annuus</name>
    <name type="common">Common sunflower</name>
    <dbReference type="NCBI Taxonomy" id="4232"/>
    <lineage>
        <taxon>Eukaryota</taxon>
        <taxon>Viridiplantae</taxon>
        <taxon>Streptophyta</taxon>
        <taxon>Embryophyta</taxon>
        <taxon>Tracheophyta</taxon>
        <taxon>Spermatophyta</taxon>
        <taxon>Magnoliopsida</taxon>
        <taxon>eudicotyledons</taxon>
        <taxon>Gunneridae</taxon>
        <taxon>Pentapetalae</taxon>
        <taxon>asterids</taxon>
        <taxon>campanulids</taxon>
        <taxon>Asterales</taxon>
        <taxon>Asteraceae</taxon>
        <taxon>Asteroideae</taxon>
        <taxon>Heliantheae alliance</taxon>
        <taxon>Heliantheae</taxon>
        <taxon>Helianthus</taxon>
    </lineage>
</organism>
<proteinExistence type="predicted"/>